<feature type="transmembrane region" description="Helical" evidence="9">
    <location>
        <begin position="328"/>
        <end position="349"/>
    </location>
</feature>
<evidence type="ECO:0000256" key="7">
    <source>
        <dbReference type="ARBA" id="ARBA00022989"/>
    </source>
</evidence>
<evidence type="ECO:0000256" key="2">
    <source>
        <dbReference type="ARBA" id="ARBA00022475"/>
    </source>
</evidence>
<keyword evidence="7 9" id="KW-1133">Transmembrane helix</keyword>
<keyword evidence="5 9" id="KW-0812">Transmembrane</keyword>
<feature type="transmembrane region" description="Helical" evidence="9">
    <location>
        <begin position="140"/>
        <end position="162"/>
    </location>
</feature>
<feature type="transmembrane region" description="Helical" evidence="9">
    <location>
        <begin position="220"/>
        <end position="241"/>
    </location>
</feature>
<evidence type="ECO:0000256" key="1">
    <source>
        <dbReference type="ARBA" id="ARBA00022448"/>
    </source>
</evidence>
<feature type="transmembrane region" description="Helical" evidence="9">
    <location>
        <begin position="295"/>
        <end position="316"/>
    </location>
</feature>
<sequence>MADPILGAALHSAGALSSSSCYTPQKKTTLWSWEVYWISQASFAWLVLPILGAFFTIPNYTNVLASCPKDAMLRTLALGAIYGVGGLTFGLGIRYIGFSLNYAIAVGISAGLGTIFPLIWNPNDGFVWLLDEKFSTGPGMIVLTGISLSLVGIVFCGWAGALREKTQGDGPSKFTFKTGVPLAIVAGTLSAVFNFALLAGQPLEQAALDAGASDLLKMNAIYPFSNGGAFLVNLVWCVFLMRRNRTGSQLVRLPAKGTGTLAFYYLMALLSGTFWYFQFFFYGMGHANMGESYGFTSWGLHMAMLILFSNIFGTVFREWEGADKLPKRILHVGMLIIVASTLIITYGNYLGEQS</sequence>
<dbReference type="Pfam" id="PF06379">
    <property type="entry name" value="RhaT"/>
    <property type="match status" value="1"/>
</dbReference>
<proteinExistence type="predicted"/>
<evidence type="ECO:0000313" key="10">
    <source>
        <dbReference type="EMBL" id="MBB3210385.1"/>
    </source>
</evidence>
<feature type="transmembrane region" description="Helical" evidence="9">
    <location>
        <begin position="100"/>
        <end position="120"/>
    </location>
</feature>
<evidence type="ECO:0000256" key="4">
    <source>
        <dbReference type="ARBA" id="ARBA00022597"/>
    </source>
</evidence>
<name>A0A7W5H9Q6_9BACT</name>
<evidence type="ECO:0000256" key="5">
    <source>
        <dbReference type="ARBA" id="ARBA00022692"/>
    </source>
</evidence>
<dbReference type="AlphaFoldDB" id="A0A7W5H9Q6"/>
<dbReference type="RefSeq" id="WP_184309654.1">
    <property type="nucleotide sequence ID" value="NZ_JACHXU010000036.1"/>
</dbReference>
<dbReference type="InterPro" id="IPR004673">
    <property type="entry name" value="L-rhamnose-proton_sym_RhaT"/>
</dbReference>
<dbReference type="EMBL" id="JACHXU010000036">
    <property type="protein sequence ID" value="MBB3210385.1"/>
    <property type="molecule type" value="Genomic_DNA"/>
</dbReference>
<keyword evidence="4" id="KW-0762">Sugar transport</keyword>
<evidence type="ECO:0000256" key="6">
    <source>
        <dbReference type="ARBA" id="ARBA00022847"/>
    </source>
</evidence>
<dbReference type="GO" id="GO:0015153">
    <property type="term" value="F:rhamnose transmembrane transporter activity"/>
    <property type="evidence" value="ECO:0007669"/>
    <property type="project" value="InterPro"/>
</dbReference>
<keyword evidence="2" id="KW-1003">Cell membrane</keyword>
<feature type="transmembrane region" description="Helical" evidence="9">
    <location>
        <begin position="174"/>
        <end position="200"/>
    </location>
</feature>
<dbReference type="GO" id="GO:0015293">
    <property type="term" value="F:symporter activity"/>
    <property type="evidence" value="ECO:0007669"/>
    <property type="project" value="UniProtKB-KW"/>
</dbReference>
<organism evidence="10 11">
    <name type="scientific">Aporhodopirellula rubra</name>
    <dbReference type="NCBI Taxonomy" id="980271"/>
    <lineage>
        <taxon>Bacteria</taxon>
        <taxon>Pseudomonadati</taxon>
        <taxon>Planctomycetota</taxon>
        <taxon>Planctomycetia</taxon>
        <taxon>Pirellulales</taxon>
        <taxon>Pirellulaceae</taxon>
        <taxon>Aporhodopirellula</taxon>
    </lineage>
</organism>
<reference evidence="10 11" key="1">
    <citation type="submission" date="2020-08" db="EMBL/GenBank/DDBJ databases">
        <title>Genomic Encyclopedia of Type Strains, Phase III (KMG-III): the genomes of soil and plant-associated and newly described type strains.</title>
        <authorList>
            <person name="Whitman W."/>
        </authorList>
    </citation>
    <scope>NUCLEOTIDE SEQUENCE [LARGE SCALE GENOMIC DNA]</scope>
    <source>
        <strain evidence="10 11">CECT 8075</strain>
    </source>
</reference>
<feature type="transmembrane region" description="Helical" evidence="9">
    <location>
        <begin position="262"/>
        <end position="283"/>
    </location>
</feature>
<evidence type="ECO:0000256" key="9">
    <source>
        <dbReference type="SAM" id="Phobius"/>
    </source>
</evidence>
<comment type="caution">
    <text evidence="10">The sequence shown here is derived from an EMBL/GenBank/DDBJ whole genome shotgun (WGS) entry which is preliminary data.</text>
</comment>
<evidence type="ECO:0000313" key="11">
    <source>
        <dbReference type="Proteomes" id="UP000536179"/>
    </source>
</evidence>
<keyword evidence="6" id="KW-0769">Symport</keyword>
<keyword evidence="8 9" id="KW-0472">Membrane</keyword>
<evidence type="ECO:0000256" key="3">
    <source>
        <dbReference type="ARBA" id="ARBA00022519"/>
    </source>
</evidence>
<feature type="transmembrane region" description="Helical" evidence="9">
    <location>
        <begin position="75"/>
        <end position="93"/>
    </location>
</feature>
<gene>
    <name evidence="10" type="ORF">FHS27_006232</name>
</gene>
<feature type="transmembrane region" description="Helical" evidence="9">
    <location>
        <begin position="35"/>
        <end position="55"/>
    </location>
</feature>
<evidence type="ECO:0000256" key="8">
    <source>
        <dbReference type="ARBA" id="ARBA00023136"/>
    </source>
</evidence>
<protein>
    <submittedName>
        <fullName evidence="10">L-rhamnose-H+ transport protein</fullName>
    </submittedName>
</protein>
<keyword evidence="11" id="KW-1185">Reference proteome</keyword>
<dbReference type="GO" id="GO:0016020">
    <property type="term" value="C:membrane"/>
    <property type="evidence" value="ECO:0007669"/>
    <property type="project" value="InterPro"/>
</dbReference>
<keyword evidence="3" id="KW-0997">Cell inner membrane</keyword>
<accession>A0A7W5H9Q6</accession>
<dbReference type="Proteomes" id="UP000536179">
    <property type="component" value="Unassembled WGS sequence"/>
</dbReference>
<keyword evidence="1" id="KW-0813">Transport</keyword>